<reference evidence="1 2" key="1">
    <citation type="submission" date="2019-06" db="EMBL/GenBank/DDBJ databases">
        <title>Whole genome shotgun sequence of Brevibacillus agri NBRC 15538.</title>
        <authorList>
            <person name="Hosoyama A."/>
            <person name="Uohara A."/>
            <person name="Ohji S."/>
            <person name="Ichikawa N."/>
        </authorList>
    </citation>
    <scope>NUCLEOTIDE SEQUENCE [LARGE SCALE GENOMIC DNA]</scope>
    <source>
        <strain evidence="1 2">NBRC 15538</strain>
    </source>
</reference>
<comment type="caution">
    <text evidence="1">The sequence shown here is derived from an EMBL/GenBank/DDBJ whole genome shotgun (WGS) entry which is preliminary data.</text>
</comment>
<organism evidence="1 2">
    <name type="scientific">Brevibacillus agri</name>
    <dbReference type="NCBI Taxonomy" id="51101"/>
    <lineage>
        <taxon>Bacteria</taxon>
        <taxon>Bacillati</taxon>
        <taxon>Bacillota</taxon>
        <taxon>Bacilli</taxon>
        <taxon>Bacillales</taxon>
        <taxon>Paenibacillaceae</taxon>
        <taxon>Brevibacillus</taxon>
    </lineage>
</organism>
<dbReference type="EMBL" id="BJOD01000033">
    <property type="protein sequence ID" value="GED27003.1"/>
    <property type="molecule type" value="Genomic_DNA"/>
</dbReference>
<keyword evidence="2" id="KW-1185">Reference proteome</keyword>
<proteinExistence type="predicted"/>
<name>A0ABQ0ST59_9BACL</name>
<sequence length="67" mass="7566">MEIRSINGQDGIAVFSQGELKMIVQISLNQQEDRIERMYLIVNPDKLAHLQKINGGNRSQTGEVARL</sequence>
<accession>A0ABQ0ST59</accession>
<protein>
    <submittedName>
        <fullName evidence="1">Uncharacterized protein</fullName>
    </submittedName>
</protein>
<evidence type="ECO:0000313" key="1">
    <source>
        <dbReference type="EMBL" id="GED27003.1"/>
    </source>
</evidence>
<gene>
    <name evidence="1" type="ORF">BAG01nite_31050</name>
</gene>
<dbReference type="Proteomes" id="UP000317180">
    <property type="component" value="Unassembled WGS sequence"/>
</dbReference>
<evidence type="ECO:0000313" key="2">
    <source>
        <dbReference type="Proteomes" id="UP000317180"/>
    </source>
</evidence>